<name>A0ABS3G8P9_9FLAO</name>
<protein>
    <recommendedName>
        <fullName evidence="3">Lipoprotein</fullName>
    </recommendedName>
</protein>
<reference evidence="1 2" key="1">
    <citation type="submission" date="2021-03" db="EMBL/GenBank/DDBJ databases">
        <title>Muricauda lutimaris sp. nov. and Muricauda ruestringensis sp. nov, two marine members of the Flavobacteriaceae isolated from deep sea sediments of Western Pacific.</title>
        <authorList>
            <person name="Zhao S."/>
            <person name="Liu R."/>
        </authorList>
    </citation>
    <scope>NUCLEOTIDE SEQUENCE [LARGE SCALE GENOMIC DNA]</scope>
    <source>
        <strain evidence="1 2">BC31-1-A7</strain>
    </source>
</reference>
<keyword evidence="2" id="KW-1185">Reference proteome</keyword>
<proteinExistence type="predicted"/>
<sequence length="205" mass="23169">MGFNSKIFYVVVALMVLSGCTRTMGTETAFLKWLDDPDNGCVKAISANGFTMSLKYLPPEYLAYMESIKGDEDIDALQHQFDSSMTLLFTVVHNKEEVSVSNYNVPDMVAYRERANVLNFELRNHLYIKGAGGERIPPVLATYENTYEVGGKKSFYVVFPRTQVEGLGENVVDVVFDDPFMDTGISHFMFNRKALEQIPTLQFIN</sequence>
<comment type="caution">
    <text evidence="1">The sequence shown here is derived from an EMBL/GenBank/DDBJ whole genome shotgun (WGS) entry which is preliminary data.</text>
</comment>
<dbReference type="RefSeq" id="WP_207036221.1">
    <property type="nucleotide sequence ID" value="NZ_JAFLNL010000012.1"/>
</dbReference>
<accession>A0ABS3G8P9</accession>
<dbReference type="PROSITE" id="PS51257">
    <property type="entry name" value="PROKAR_LIPOPROTEIN"/>
    <property type="match status" value="1"/>
</dbReference>
<evidence type="ECO:0008006" key="3">
    <source>
        <dbReference type="Google" id="ProtNLM"/>
    </source>
</evidence>
<dbReference type="EMBL" id="JAFLNL010000012">
    <property type="protein sequence ID" value="MBO0355790.1"/>
    <property type="molecule type" value="Genomic_DNA"/>
</dbReference>
<organism evidence="1 2">
    <name type="scientific">Flagellimonas aurea</name>
    <dbReference type="NCBI Taxonomy" id="2915619"/>
    <lineage>
        <taxon>Bacteria</taxon>
        <taxon>Pseudomonadati</taxon>
        <taxon>Bacteroidota</taxon>
        <taxon>Flavobacteriia</taxon>
        <taxon>Flavobacteriales</taxon>
        <taxon>Flavobacteriaceae</taxon>
        <taxon>Flagellimonas</taxon>
    </lineage>
</organism>
<dbReference type="Proteomes" id="UP000664044">
    <property type="component" value="Unassembled WGS sequence"/>
</dbReference>
<evidence type="ECO:0000313" key="1">
    <source>
        <dbReference type="EMBL" id="MBO0355790.1"/>
    </source>
</evidence>
<gene>
    <name evidence="1" type="ORF">J0656_17360</name>
</gene>
<evidence type="ECO:0000313" key="2">
    <source>
        <dbReference type="Proteomes" id="UP000664044"/>
    </source>
</evidence>